<sequence>MLSQWLLNQLLNKCTTASDVAHYGGKPTTVIMIGVNQPGTEGFTFQKTKTDSAPRF</sequence>
<comment type="caution">
    <text evidence="1">The sequence shown here is derived from an EMBL/GenBank/DDBJ whole genome shotgun (WGS) entry which is preliminary data.</text>
</comment>
<accession>A0A781TFP4</accession>
<evidence type="ECO:0000313" key="1">
    <source>
        <dbReference type="EMBL" id="HAH7767233.1"/>
    </source>
</evidence>
<dbReference type="AlphaFoldDB" id="A0A781TFP4"/>
<dbReference type="EMBL" id="DABCJL010000001">
    <property type="protein sequence ID" value="HAH7767233.1"/>
    <property type="molecule type" value="Genomic_DNA"/>
</dbReference>
<reference evidence="1" key="1">
    <citation type="journal article" date="2018" name="Genome Biol.">
        <title>SKESA: strategic k-mer extension for scrupulous assemblies.</title>
        <authorList>
            <person name="Souvorov A."/>
            <person name="Agarwala R."/>
            <person name="Lipman D.J."/>
        </authorList>
    </citation>
    <scope>NUCLEOTIDE SEQUENCE [LARGE SCALE GENOMIC DNA]</scope>
    <source>
        <strain evidence="1">C0382</strain>
    </source>
</reference>
<organism evidence="1">
    <name type="scientific">Escherichia coli</name>
    <dbReference type="NCBI Taxonomy" id="562"/>
    <lineage>
        <taxon>Bacteria</taxon>
        <taxon>Pseudomonadati</taxon>
        <taxon>Pseudomonadota</taxon>
        <taxon>Gammaproteobacteria</taxon>
        <taxon>Enterobacterales</taxon>
        <taxon>Enterobacteriaceae</taxon>
        <taxon>Escherichia</taxon>
    </lineage>
</organism>
<proteinExistence type="predicted"/>
<reference evidence="1" key="2">
    <citation type="submission" date="2020-01" db="EMBL/GenBank/DDBJ databases">
        <authorList>
            <consortium name="NCBI Pathogen Detection Project"/>
        </authorList>
    </citation>
    <scope>NUCLEOTIDE SEQUENCE</scope>
    <source>
        <strain evidence="1">C0382</strain>
    </source>
</reference>
<name>A0A781TFP4_ECOLX</name>
<protein>
    <submittedName>
        <fullName evidence="1">Uncharacterized protein</fullName>
    </submittedName>
</protein>
<dbReference type="Proteomes" id="UP000843571">
    <property type="component" value="Unassembled WGS sequence"/>
</dbReference>
<gene>
    <name evidence="1" type="ORF">HIE29_000579</name>
</gene>